<accession>A0A9X2AFY8</accession>
<comment type="caution">
    <text evidence="2">The sequence shown here is derived from an EMBL/GenBank/DDBJ whole genome shotgun (WGS) entry which is preliminary data.</text>
</comment>
<keyword evidence="1" id="KW-1133">Transmembrane helix</keyword>
<protein>
    <recommendedName>
        <fullName evidence="4">Poly-beta-1,6-N-acetyl-D-glucosamine biosynthesis protein PgaD</fullName>
    </recommendedName>
</protein>
<reference evidence="2" key="1">
    <citation type="submission" date="2022-03" db="EMBL/GenBank/DDBJ databases">
        <title>Draft Genome Sequence of Firmicute Strain S0AB, a Heterotrophic Iron/Sulfur-Oxidizing Extreme Acidophile.</title>
        <authorList>
            <person name="Vergara E."/>
            <person name="Pakostova E."/>
            <person name="Johnson D.B."/>
            <person name="Holmes D.S."/>
        </authorList>
    </citation>
    <scope>NUCLEOTIDE SEQUENCE</scope>
    <source>
        <strain evidence="2">S0AB</strain>
    </source>
</reference>
<proteinExistence type="predicted"/>
<sequence length="167" mass="19653">MLCGIAQIGELIYEKNLIINKKQKRSKKILELFITIAGWGYIIVFTIQVIISILLWVVGIHYLRYFILSNTYYSTTIDLVIFTIACALIVLSIVTYWSYYNKFKYGKLQRRTIPRDVTIVELSEIFSVSEEFIHDIQNKKWIEFDGELESLHEINFMHVSTIKEKTT</sequence>
<keyword evidence="3" id="KW-1185">Reference proteome</keyword>
<dbReference type="Proteomes" id="UP001139263">
    <property type="component" value="Unassembled WGS sequence"/>
</dbReference>
<gene>
    <name evidence="2" type="ORF">MM817_03229</name>
</gene>
<feature type="transmembrane region" description="Helical" evidence="1">
    <location>
        <begin position="79"/>
        <end position="100"/>
    </location>
</feature>
<dbReference type="NCBIfam" id="TIGR03940">
    <property type="entry name" value="PGA_PgaD"/>
    <property type="match status" value="1"/>
</dbReference>
<dbReference type="GO" id="GO:0043709">
    <property type="term" value="P:cell adhesion involved in single-species biofilm formation"/>
    <property type="evidence" value="ECO:0007669"/>
    <property type="project" value="InterPro"/>
</dbReference>
<dbReference type="AlphaFoldDB" id="A0A9X2AFY8"/>
<dbReference type="InterPro" id="IPR023829">
    <property type="entry name" value="PGA_PgaD"/>
</dbReference>
<organism evidence="2 3">
    <name type="scientific">Sulfoacidibacillus ferrooxidans</name>
    <dbReference type="NCBI Taxonomy" id="2005001"/>
    <lineage>
        <taxon>Bacteria</taxon>
        <taxon>Bacillati</taxon>
        <taxon>Bacillota</taxon>
        <taxon>Bacilli</taxon>
        <taxon>Bacillales</taxon>
        <taxon>Alicyclobacillaceae</taxon>
        <taxon>Sulfoacidibacillus</taxon>
    </lineage>
</organism>
<evidence type="ECO:0008006" key="4">
    <source>
        <dbReference type="Google" id="ProtNLM"/>
    </source>
</evidence>
<feature type="transmembrane region" description="Helical" evidence="1">
    <location>
        <begin position="29"/>
        <end position="59"/>
    </location>
</feature>
<evidence type="ECO:0000256" key="1">
    <source>
        <dbReference type="SAM" id="Phobius"/>
    </source>
</evidence>
<dbReference type="EMBL" id="JALBUF010000038">
    <property type="protein sequence ID" value="MCI0184932.1"/>
    <property type="molecule type" value="Genomic_DNA"/>
</dbReference>
<keyword evidence="1" id="KW-0472">Membrane</keyword>
<dbReference type="RefSeq" id="WP_241717004.1">
    <property type="nucleotide sequence ID" value="NZ_JALBUF010000038.1"/>
</dbReference>
<evidence type="ECO:0000313" key="3">
    <source>
        <dbReference type="Proteomes" id="UP001139263"/>
    </source>
</evidence>
<name>A0A9X2AFY8_9BACL</name>
<keyword evidence="1" id="KW-0812">Transmembrane</keyword>
<evidence type="ECO:0000313" key="2">
    <source>
        <dbReference type="EMBL" id="MCI0184932.1"/>
    </source>
</evidence>
<dbReference type="Pfam" id="PF13994">
    <property type="entry name" value="PgaD"/>
    <property type="match status" value="1"/>
</dbReference>